<comment type="subcellular location">
    <subcellularLocation>
        <location evidence="1">Membrane</location>
        <topology evidence="1">Single-pass membrane protein</topology>
    </subcellularLocation>
</comment>
<dbReference type="InterPro" id="IPR003369">
    <property type="entry name" value="TatA/B/E"/>
</dbReference>
<dbReference type="Gene3D" id="1.20.5.3310">
    <property type="match status" value="1"/>
</dbReference>
<evidence type="ECO:0000256" key="9">
    <source>
        <dbReference type="SAM" id="Phobius"/>
    </source>
</evidence>
<evidence type="ECO:0000256" key="8">
    <source>
        <dbReference type="SAM" id="MobiDB-lite"/>
    </source>
</evidence>
<gene>
    <name evidence="10" type="ORF">GO988_22820</name>
</gene>
<protein>
    <recommendedName>
        <fullName evidence="12">Twin-arginine translocase TatA/TatE family subunit</fullName>
    </recommendedName>
</protein>
<name>A0A7K1TL85_9BACT</name>
<dbReference type="Proteomes" id="UP000441336">
    <property type="component" value="Unassembled WGS sequence"/>
</dbReference>
<keyword evidence="5 9" id="KW-1133">Transmembrane helix</keyword>
<dbReference type="PANTHER" id="PTHR42982">
    <property type="entry name" value="SEC-INDEPENDENT PROTEIN TRANSLOCASE PROTEIN TATA"/>
    <property type="match status" value="1"/>
</dbReference>
<keyword evidence="2" id="KW-0813">Transport</keyword>
<keyword evidence="4" id="KW-0653">Protein transport</keyword>
<proteinExistence type="predicted"/>
<keyword evidence="11" id="KW-1185">Reference proteome</keyword>
<dbReference type="GO" id="GO:0015031">
    <property type="term" value="P:protein transport"/>
    <property type="evidence" value="ECO:0007669"/>
    <property type="project" value="UniProtKB-KW"/>
</dbReference>
<accession>A0A7K1TL85</accession>
<evidence type="ECO:0000256" key="3">
    <source>
        <dbReference type="ARBA" id="ARBA00022692"/>
    </source>
</evidence>
<evidence type="ECO:0008006" key="12">
    <source>
        <dbReference type="Google" id="ProtNLM"/>
    </source>
</evidence>
<keyword evidence="7 9" id="KW-0472">Membrane</keyword>
<dbReference type="GO" id="GO:0016020">
    <property type="term" value="C:membrane"/>
    <property type="evidence" value="ECO:0007669"/>
    <property type="project" value="UniProtKB-ARBA"/>
</dbReference>
<evidence type="ECO:0000256" key="5">
    <source>
        <dbReference type="ARBA" id="ARBA00022989"/>
    </source>
</evidence>
<evidence type="ECO:0000313" key="10">
    <source>
        <dbReference type="EMBL" id="MVN79174.1"/>
    </source>
</evidence>
<keyword evidence="3 9" id="KW-0812">Transmembrane</keyword>
<evidence type="ECO:0000313" key="11">
    <source>
        <dbReference type="Proteomes" id="UP000441336"/>
    </source>
</evidence>
<feature type="transmembrane region" description="Helical" evidence="9">
    <location>
        <begin position="6"/>
        <end position="27"/>
    </location>
</feature>
<evidence type="ECO:0000256" key="1">
    <source>
        <dbReference type="ARBA" id="ARBA00004167"/>
    </source>
</evidence>
<evidence type="ECO:0000256" key="2">
    <source>
        <dbReference type="ARBA" id="ARBA00022448"/>
    </source>
</evidence>
<organism evidence="10 11">
    <name type="scientific">Hymenobacter ginkgonis</name>
    <dbReference type="NCBI Taxonomy" id="2682976"/>
    <lineage>
        <taxon>Bacteria</taxon>
        <taxon>Pseudomonadati</taxon>
        <taxon>Bacteroidota</taxon>
        <taxon>Cytophagia</taxon>
        <taxon>Cytophagales</taxon>
        <taxon>Hymenobacteraceae</taxon>
        <taxon>Hymenobacter</taxon>
    </lineage>
</organism>
<dbReference type="AlphaFoldDB" id="A0A7K1TL85"/>
<feature type="region of interest" description="Disordered" evidence="8">
    <location>
        <begin position="46"/>
        <end position="108"/>
    </location>
</feature>
<feature type="compositionally biased region" description="Pro residues" evidence="8">
    <location>
        <begin position="84"/>
        <end position="99"/>
    </location>
</feature>
<dbReference type="Pfam" id="PF02416">
    <property type="entry name" value="TatA_B_E"/>
    <property type="match status" value="1"/>
</dbReference>
<dbReference type="PANTHER" id="PTHR42982:SF8">
    <property type="entry name" value="SEC-INDEPENDENT PROTEIN TRANSLOCASE PROTEIN TATA"/>
    <property type="match status" value="1"/>
</dbReference>
<comment type="caution">
    <text evidence="10">The sequence shown here is derived from an EMBL/GenBank/DDBJ whole genome shotgun (WGS) entry which is preliminary data.</text>
</comment>
<dbReference type="RefSeq" id="WP_157569946.1">
    <property type="nucleotide sequence ID" value="NZ_WQKZ01000010.1"/>
</dbReference>
<reference evidence="10 11" key="1">
    <citation type="submission" date="2019-12" db="EMBL/GenBank/DDBJ databases">
        <title>Hymenobacter sp. HMF4947 Genome sequencing and assembly.</title>
        <authorList>
            <person name="Kang H."/>
            <person name="Cha I."/>
            <person name="Kim H."/>
            <person name="Joh K."/>
        </authorList>
    </citation>
    <scope>NUCLEOTIDE SEQUENCE [LARGE SCALE GENOMIC DNA]</scope>
    <source>
        <strain evidence="10 11">HMF4947</strain>
    </source>
</reference>
<sequence>MLLAALFLFLSNPKTIIFIIFVLVLFFGAKRIPELFKGVGQGVREFKDATRPEQPANPNYSQPNPNYNPQAPGYNQGGYAQQQPPYPPQAPNQVPPAPYANPNDQPAR</sequence>
<feature type="compositionally biased region" description="Low complexity" evidence="8">
    <location>
        <begin position="54"/>
        <end position="83"/>
    </location>
</feature>
<keyword evidence="6" id="KW-0811">Translocation</keyword>
<evidence type="ECO:0000256" key="4">
    <source>
        <dbReference type="ARBA" id="ARBA00022927"/>
    </source>
</evidence>
<evidence type="ECO:0000256" key="7">
    <source>
        <dbReference type="ARBA" id="ARBA00023136"/>
    </source>
</evidence>
<evidence type="ECO:0000256" key="6">
    <source>
        <dbReference type="ARBA" id="ARBA00023010"/>
    </source>
</evidence>
<dbReference type="EMBL" id="WQKZ01000010">
    <property type="protein sequence ID" value="MVN79174.1"/>
    <property type="molecule type" value="Genomic_DNA"/>
</dbReference>